<proteinExistence type="predicted"/>
<dbReference type="RefSeq" id="WP_140618141.1">
    <property type="nucleotide sequence ID" value="NZ_VFRQ01000001.1"/>
</dbReference>
<dbReference type="EMBL" id="VFRQ01000001">
    <property type="protein sequence ID" value="TPE45810.1"/>
    <property type="molecule type" value="Genomic_DNA"/>
</dbReference>
<reference evidence="1 2" key="1">
    <citation type="submission" date="2019-06" db="EMBL/GenBank/DDBJ databases">
        <title>A novel bacterium of genus Pontibacter, isolated from marine sediment.</title>
        <authorList>
            <person name="Huang H."/>
            <person name="Mo K."/>
            <person name="Hu Y."/>
        </authorList>
    </citation>
    <scope>NUCLEOTIDE SEQUENCE [LARGE SCALE GENOMIC DNA]</scope>
    <source>
        <strain evidence="1 2">HB172049</strain>
    </source>
</reference>
<sequence>MLVLQKEYATVEVEPGLSLLKLTWLRQPTDEEFKQAFSKSLEECLEHGLRLFLSINSAGISMDVGLQRWASAFGADFLKRLRLERYARVIPSDAMQELITLKMFDQVQELRPGQIDLRTFYSPDTAFKWLTSGA</sequence>
<dbReference type="OrthoDB" id="852896at2"/>
<keyword evidence="2" id="KW-1185">Reference proteome</keyword>
<name>A0A501WBP8_9BACT</name>
<comment type="caution">
    <text evidence="1">The sequence shown here is derived from an EMBL/GenBank/DDBJ whole genome shotgun (WGS) entry which is preliminary data.</text>
</comment>
<protein>
    <recommendedName>
        <fullName evidence="3">STAS/SEC14 domain-containing protein</fullName>
    </recommendedName>
</protein>
<evidence type="ECO:0008006" key="3">
    <source>
        <dbReference type="Google" id="ProtNLM"/>
    </source>
</evidence>
<dbReference type="AlphaFoldDB" id="A0A501WBP8"/>
<accession>A0A501WBP8</accession>
<organism evidence="1 2">
    <name type="scientific">Pontibacter mangrovi</name>
    <dbReference type="NCBI Taxonomy" id="2589816"/>
    <lineage>
        <taxon>Bacteria</taxon>
        <taxon>Pseudomonadati</taxon>
        <taxon>Bacteroidota</taxon>
        <taxon>Cytophagia</taxon>
        <taxon>Cytophagales</taxon>
        <taxon>Hymenobacteraceae</taxon>
        <taxon>Pontibacter</taxon>
    </lineage>
</organism>
<gene>
    <name evidence="1" type="ORF">FJM65_00225</name>
</gene>
<evidence type="ECO:0000313" key="1">
    <source>
        <dbReference type="EMBL" id="TPE45810.1"/>
    </source>
</evidence>
<dbReference type="Proteomes" id="UP000316727">
    <property type="component" value="Unassembled WGS sequence"/>
</dbReference>
<evidence type="ECO:0000313" key="2">
    <source>
        <dbReference type="Proteomes" id="UP000316727"/>
    </source>
</evidence>